<keyword evidence="3" id="KW-0328">Glycosyltransferase</keyword>
<dbReference type="PANTHER" id="PTHR43179:SF7">
    <property type="entry name" value="RHAMNOSYLTRANSFERASE WBBL"/>
    <property type="match status" value="1"/>
</dbReference>
<dbReference type="Gene3D" id="3.90.550.10">
    <property type="entry name" value="Spore Coat Polysaccharide Biosynthesis Protein SpsA, Chain A"/>
    <property type="match status" value="1"/>
</dbReference>
<keyword evidence="1" id="KW-0472">Membrane</keyword>
<gene>
    <name evidence="3" type="ORF">ACFOW1_02685</name>
</gene>
<dbReference type="RefSeq" id="WP_379012165.1">
    <property type="nucleotide sequence ID" value="NZ_JBHSDC010000002.1"/>
</dbReference>
<evidence type="ECO:0000313" key="4">
    <source>
        <dbReference type="Proteomes" id="UP001595906"/>
    </source>
</evidence>
<organism evidence="3 4">
    <name type="scientific">Parasediminibacterium paludis</name>
    <dbReference type="NCBI Taxonomy" id="908966"/>
    <lineage>
        <taxon>Bacteria</taxon>
        <taxon>Pseudomonadati</taxon>
        <taxon>Bacteroidota</taxon>
        <taxon>Chitinophagia</taxon>
        <taxon>Chitinophagales</taxon>
        <taxon>Chitinophagaceae</taxon>
        <taxon>Parasediminibacterium</taxon>
    </lineage>
</organism>
<keyword evidence="3" id="KW-0808">Transferase</keyword>
<evidence type="ECO:0000259" key="2">
    <source>
        <dbReference type="Pfam" id="PF00535"/>
    </source>
</evidence>
<sequence length="333" mass="37847">MDLSIIFVNYKTAQLLLDCIDSIYTQTKTLSVEIIVVDNFSQDDSKQIVTRKFPAVKWIDMPYNAGFARANNAGIKVATGEFILILNTDTIILDGALDKAVALFKAEKEAIACGVQLLNTDGSHQISGAHFIKGGLNFLLPLPYLGNFVRYWGYRLKSTVPSITSVNDKLEVDWIVGAFILTRTATAQQILLDEDFFMYAEEIEWCSRLRKQGKLFLYEAPKVIHLGGATSGSFYNTEENDNSKNLWNKKGRQILISMMLRIRKQYGAMWFLLMLVVFIVEIPIFALGLFIEKLAGKRTKLYWSSFASYCNNIFVLLKLTRKIISNKPHFYKV</sequence>
<comment type="caution">
    <text evidence="3">The sequence shown here is derived from an EMBL/GenBank/DDBJ whole genome shotgun (WGS) entry which is preliminary data.</text>
</comment>
<dbReference type="GO" id="GO:0016757">
    <property type="term" value="F:glycosyltransferase activity"/>
    <property type="evidence" value="ECO:0007669"/>
    <property type="project" value="UniProtKB-KW"/>
</dbReference>
<reference evidence="4" key="1">
    <citation type="journal article" date="2019" name="Int. J. Syst. Evol. Microbiol.">
        <title>The Global Catalogue of Microorganisms (GCM) 10K type strain sequencing project: providing services to taxonomists for standard genome sequencing and annotation.</title>
        <authorList>
            <consortium name="The Broad Institute Genomics Platform"/>
            <consortium name="The Broad Institute Genome Sequencing Center for Infectious Disease"/>
            <person name="Wu L."/>
            <person name="Ma J."/>
        </authorList>
    </citation>
    <scope>NUCLEOTIDE SEQUENCE [LARGE SCALE GENOMIC DNA]</scope>
    <source>
        <strain evidence="4">CECT 8010</strain>
    </source>
</reference>
<protein>
    <submittedName>
        <fullName evidence="3">Glycosyltransferase family 2 protein</fullName>
        <ecNumber evidence="3">2.4.-.-</ecNumber>
    </submittedName>
</protein>
<dbReference type="InterPro" id="IPR029044">
    <property type="entry name" value="Nucleotide-diphossugar_trans"/>
</dbReference>
<keyword evidence="4" id="KW-1185">Reference proteome</keyword>
<dbReference type="SUPFAM" id="SSF53448">
    <property type="entry name" value="Nucleotide-diphospho-sugar transferases"/>
    <property type="match status" value="1"/>
</dbReference>
<dbReference type="Pfam" id="PF00535">
    <property type="entry name" value="Glycos_transf_2"/>
    <property type="match status" value="1"/>
</dbReference>
<dbReference type="InterPro" id="IPR001173">
    <property type="entry name" value="Glyco_trans_2-like"/>
</dbReference>
<name>A0ABV8PU52_9BACT</name>
<evidence type="ECO:0000313" key="3">
    <source>
        <dbReference type="EMBL" id="MFC4230780.1"/>
    </source>
</evidence>
<keyword evidence="1" id="KW-1133">Transmembrane helix</keyword>
<proteinExistence type="predicted"/>
<dbReference type="Proteomes" id="UP001595906">
    <property type="component" value="Unassembled WGS sequence"/>
</dbReference>
<evidence type="ECO:0000256" key="1">
    <source>
        <dbReference type="SAM" id="Phobius"/>
    </source>
</evidence>
<dbReference type="EC" id="2.4.-.-" evidence="3"/>
<feature type="domain" description="Glycosyltransferase 2-like" evidence="2">
    <location>
        <begin position="4"/>
        <end position="137"/>
    </location>
</feature>
<accession>A0ABV8PU52</accession>
<dbReference type="CDD" id="cd04186">
    <property type="entry name" value="GT_2_like_c"/>
    <property type="match status" value="1"/>
</dbReference>
<feature type="transmembrane region" description="Helical" evidence="1">
    <location>
        <begin position="268"/>
        <end position="289"/>
    </location>
</feature>
<dbReference type="PANTHER" id="PTHR43179">
    <property type="entry name" value="RHAMNOSYLTRANSFERASE WBBL"/>
    <property type="match status" value="1"/>
</dbReference>
<keyword evidence="1" id="KW-0812">Transmembrane</keyword>
<dbReference type="EMBL" id="JBHSDC010000002">
    <property type="protein sequence ID" value="MFC4230780.1"/>
    <property type="molecule type" value="Genomic_DNA"/>
</dbReference>